<dbReference type="Proteomes" id="UP000032142">
    <property type="component" value="Unassembled WGS sequence"/>
</dbReference>
<proteinExistence type="predicted"/>
<evidence type="ECO:0000313" key="1">
    <source>
        <dbReference type="EMBL" id="KHG19267.1"/>
    </source>
</evidence>
<keyword evidence="2" id="KW-1185">Reference proteome</keyword>
<protein>
    <submittedName>
        <fullName evidence="1">Uncharacterized protein</fullName>
    </submittedName>
</protein>
<reference evidence="2" key="1">
    <citation type="submission" date="2014-09" db="EMBL/GenBank/DDBJ databases">
        <authorList>
            <person name="Mudge J."/>
            <person name="Ramaraj T."/>
            <person name="Lindquist I.E."/>
            <person name="Bharti A.K."/>
            <person name="Sundararajan A."/>
            <person name="Cameron C.T."/>
            <person name="Woodward J.E."/>
            <person name="May G.D."/>
            <person name="Brubaker C."/>
            <person name="Broadhvest J."/>
            <person name="Wilkins T.A."/>
        </authorList>
    </citation>
    <scope>NUCLEOTIDE SEQUENCE</scope>
    <source>
        <strain evidence="2">cv. AKA8401</strain>
    </source>
</reference>
<evidence type="ECO:0000313" key="2">
    <source>
        <dbReference type="Proteomes" id="UP000032142"/>
    </source>
</evidence>
<dbReference type="EMBL" id="KN412624">
    <property type="protein sequence ID" value="KHG19267.1"/>
    <property type="molecule type" value="Genomic_DNA"/>
</dbReference>
<sequence>MRRLSETIIQVALASLWKFNLIKGVEFLELQ</sequence>
<gene>
    <name evidence="1" type="ORF">F383_08306</name>
</gene>
<dbReference type="AlphaFoldDB" id="A0A0B0P316"/>
<organism evidence="1 2">
    <name type="scientific">Gossypium arboreum</name>
    <name type="common">Tree cotton</name>
    <name type="synonym">Gossypium nanking</name>
    <dbReference type="NCBI Taxonomy" id="29729"/>
    <lineage>
        <taxon>Eukaryota</taxon>
        <taxon>Viridiplantae</taxon>
        <taxon>Streptophyta</taxon>
        <taxon>Embryophyta</taxon>
        <taxon>Tracheophyta</taxon>
        <taxon>Spermatophyta</taxon>
        <taxon>Magnoliopsida</taxon>
        <taxon>eudicotyledons</taxon>
        <taxon>Gunneridae</taxon>
        <taxon>Pentapetalae</taxon>
        <taxon>rosids</taxon>
        <taxon>malvids</taxon>
        <taxon>Malvales</taxon>
        <taxon>Malvaceae</taxon>
        <taxon>Malvoideae</taxon>
        <taxon>Gossypium</taxon>
    </lineage>
</organism>
<accession>A0A0B0P316</accession>
<name>A0A0B0P316_GOSAR</name>